<dbReference type="Proteomes" id="UP000182235">
    <property type="component" value="Unassembled WGS sequence"/>
</dbReference>
<organism evidence="2 3">
    <name type="scientific">Emergomyces pasteurianus Ep9510</name>
    <dbReference type="NCBI Taxonomy" id="1447872"/>
    <lineage>
        <taxon>Eukaryota</taxon>
        <taxon>Fungi</taxon>
        <taxon>Dikarya</taxon>
        <taxon>Ascomycota</taxon>
        <taxon>Pezizomycotina</taxon>
        <taxon>Eurotiomycetes</taxon>
        <taxon>Eurotiomycetidae</taxon>
        <taxon>Onygenales</taxon>
        <taxon>Ajellomycetaceae</taxon>
        <taxon>Emergomyces</taxon>
    </lineage>
</organism>
<protein>
    <submittedName>
        <fullName evidence="2">Uncharacterized protein</fullName>
    </submittedName>
</protein>
<proteinExistence type="predicted"/>
<evidence type="ECO:0000313" key="2">
    <source>
        <dbReference type="EMBL" id="OJD10312.1"/>
    </source>
</evidence>
<evidence type="ECO:0000256" key="1">
    <source>
        <dbReference type="SAM" id="SignalP"/>
    </source>
</evidence>
<keyword evidence="1" id="KW-0732">Signal</keyword>
<dbReference type="AlphaFoldDB" id="A0A1J9P1U4"/>
<dbReference type="OrthoDB" id="4189269at2759"/>
<feature type="signal peptide" evidence="1">
    <location>
        <begin position="1"/>
        <end position="22"/>
    </location>
</feature>
<dbReference type="VEuPathDB" id="FungiDB:AJ78_08629"/>
<dbReference type="EMBL" id="LGRN01000851">
    <property type="protein sequence ID" value="OJD10312.1"/>
    <property type="molecule type" value="Genomic_DNA"/>
</dbReference>
<accession>A0A1J9P1U4</accession>
<sequence>MLYSLASVALLYLLLAVKRADALAINAAPAASPTTSTTGTITTTTSTTGAITTTTSTSTITTTTTTSTPTPTPQQYLIKVLRNSTTPSYLAVGIEFESLDAVLTNNMADAIPVMFTPDTKLEFLYKSTPPLYLAFEILTQTHRCSTLVLYGGVTGITKDEAGIVTWNYVDPMFGRGGWSNQRGHLYYSFLQQLPHLCEYVTLQAIPRSQASARLS</sequence>
<name>A0A1J9P1U4_9EURO</name>
<keyword evidence="3" id="KW-1185">Reference proteome</keyword>
<feature type="chain" id="PRO_5013312471" evidence="1">
    <location>
        <begin position="23"/>
        <end position="215"/>
    </location>
</feature>
<comment type="caution">
    <text evidence="2">The sequence shown here is derived from an EMBL/GenBank/DDBJ whole genome shotgun (WGS) entry which is preliminary data.</text>
</comment>
<dbReference type="STRING" id="1447872.A0A1J9P1U4"/>
<gene>
    <name evidence="2" type="ORF">AJ78_08629</name>
</gene>
<evidence type="ECO:0000313" key="3">
    <source>
        <dbReference type="Proteomes" id="UP000182235"/>
    </source>
</evidence>
<reference evidence="2 3" key="1">
    <citation type="submission" date="2015-07" db="EMBL/GenBank/DDBJ databases">
        <title>Emmonsia species relationships and genome sequence.</title>
        <authorList>
            <consortium name="The Broad Institute Genomics Platform"/>
            <person name="Cuomo C.A."/>
            <person name="Munoz J.F."/>
            <person name="Imamovic A."/>
            <person name="Priest M.E."/>
            <person name="Young S."/>
            <person name="Clay O.K."/>
            <person name="McEwen J.G."/>
        </authorList>
    </citation>
    <scope>NUCLEOTIDE SEQUENCE [LARGE SCALE GENOMIC DNA]</scope>
    <source>
        <strain evidence="2 3">UAMH 9510</strain>
    </source>
</reference>